<dbReference type="GO" id="GO:0008094">
    <property type="term" value="F:ATP-dependent activity, acting on DNA"/>
    <property type="evidence" value="ECO:0007669"/>
    <property type="project" value="TreeGrafter"/>
</dbReference>
<dbReference type="OrthoDB" id="568332at2759"/>
<feature type="domain" description="Helicase C-terminal" evidence="7">
    <location>
        <begin position="901"/>
        <end position="1076"/>
    </location>
</feature>
<dbReference type="CDD" id="cd18793">
    <property type="entry name" value="SF2_C_SNF"/>
    <property type="match status" value="1"/>
</dbReference>
<keyword evidence="9" id="KW-1185">Reference proteome</keyword>
<dbReference type="Gene3D" id="3.40.50.10810">
    <property type="entry name" value="Tandem AAA-ATPase domain"/>
    <property type="match status" value="1"/>
</dbReference>
<keyword evidence="3" id="KW-0067">ATP-binding</keyword>
<dbReference type="Gene3D" id="3.40.50.300">
    <property type="entry name" value="P-loop containing nucleotide triphosphate hydrolases"/>
    <property type="match status" value="1"/>
</dbReference>
<dbReference type="InterPro" id="IPR000330">
    <property type="entry name" value="SNF2_N"/>
</dbReference>
<evidence type="ECO:0000256" key="4">
    <source>
        <dbReference type="SAM" id="Coils"/>
    </source>
</evidence>
<dbReference type="Pfam" id="PF00176">
    <property type="entry name" value="SNF2-rel_dom"/>
    <property type="match status" value="1"/>
</dbReference>
<name>A0A5N6KPM3_9ROSI</name>
<evidence type="ECO:0000256" key="5">
    <source>
        <dbReference type="SAM" id="MobiDB-lite"/>
    </source>
</evidence>
<accession>A0A5N6KPM3</accession>
<dbReference type="InterPro" id="IPR049730">
    <property type="entry name" value="SNF2/RAD54-like_C"/>
</dbReference>
<dbReference type="GO" id="GO:0005634">
    <property type="term" value="C:nucleus"/>
    <property type="evidence" value="ECO:0007669"/>
    <property type="project" value="TreeGrafter"/>
</dbReference>
<feature type="compositionally biased region" description="Basic and acidic residues" evidence="5">
    <location>
        <begin position="78"/>
        <end position="98"/>
    </location>
</feature>
<proteinExistence type="predicted"/>
<dbReference type="CDD" id="cd18008">
    <property type="entry name" value="DEXDc_SHPRH-like"/>
    <property type="match status" value="1"/>
</dbReference>
<feature type="coiled-coil region" evidence="4">
    <location>
        <begin position="1034"/>
        <end position="1078"/>
    </location>
</feature>
<evidence type="ECO:0000313" key="9">
    <source>
        <dbReference type="Proteomes" id="UP000327013"/>
    </source>
</evidence>
<keyword evidence="2" id="KW-0378">Hydrolase</keyword>
<dbReference type="SMART" id="SM00490">
    <property type="entry name" value="HELICc"/>
    <property type="match status" value="1"/>
</dbReference>
<feature type="domain" description="Helicase ATP-binding" evidence="6">
    <location>
        <begin position="435"/>
        <end position="631"/>
    </location>
</feature>
<dbReference type="GO" id="GO:0006281">
    <property type="term" value="P:DNA repair"/>
    <property type="evidence" value="ECO:0007669"/>
    <property type="project" value="TreeGrafter"/>
</dbReference>
<feature type="compositionally biased region" description="Low complexity" evidence="5">
    <location>
        <begin position="33"/>
        <end position="47"/>
    </location>
</feature>
<organism evidence="8 9">
    <name type="scientific">Carpinus fangiana</name>
    <dbReference type="NCBI Taxonomy" id="176857"/>
    <lineage>
        <taxon>Eukaryota</taxon>
        <taxon>Viridiplantae</taxon>
        <taxon>Streptophyta</taxon>
        <taxon>Embryophyta</taxon>
        <taxon>Tracheophyta</taxon>
        <taxon>Spermatophyta</taxon>
        <taxon>Magnoliopsida</taxon>
        <taxon>eudicotyledons</taxon>
        <taxon>Gunneridae</taxon>
        <taxon>Pentapetalae</taxon>
        <taxon>rosids</taxon>
        <taxon>fabids</taxon>
        <taxon>Fagales</taxon>
        <taxon>Betulaceae</taxon>
        <taxon>Carpinus</taxon>
    </lineage>
</organism>
<evidence type="ECO:0000313" key="8">
    <source>
        <dbReference type="EMBL" id="KAB8337248.1"/>
    </source>
</evidence>
<keyword evidence="1" id="KW-0547">Nucleotide-binding</keyword>
<dbReference type="InterPro" id="IPR050628">
    <property type="entry name" value="SNF2_RAD54_helicase_TF"/>
</dbReference>
<dbReference type="InterPro" id="IPR027417">
    <property type="entry name" value="P-loop_NTPase"/>
</dbReference>
<dbReference type="PANTHER" id="PTHR45626:SF52">
    <property type="entry name" value="SINGLE-STRANDED DNA-DEPENDENT ATPASE (EUROFUNG)"/>
    <property type="match status" value="1"/>
</dbReference>
<evidence type="ECO:0000256" key="3">
    <source>
        <dbReference type="ARBA" id="ARBA00022840"/>
    </source>
</evidence>
<comment type="caution">
    <text evidence="8">The sequence shown here is derived from an EMBL/GenBank/DDBJ whole genome shotgun (WGS) entry which is preliminary data.</text>
</comment>
<dbReference type="InterPro" id="IPR038718">
    <property type="entry name" value="SNF2-like_sf"/>
</dbReference>
<feature type="region of interest" description="Disordered" evidence="5">
    <location>
        <begin position="25"/>
        <end position="125"/>
    </location>
</feature>
<dbReference type="Pfam" id="PF00271">
    <property type="entry name" value="Helicase_C"/>
    <property type="match status" value="1"/>
</dbReference>
<dbReference type="PROSITE" id="PS51192">
    <property type="entry name" value="HELICASE_ATP_BIND_1"/>
    <property type="match status" value="1"/>
</dbReference>
<dbReference type="InterPro" id="IPR014001">
    <property type="entry name" value="Helicase_ATP-bd"/>
</dbReference>
<dbReference type="Proteomes" id="UP000327013">
    <property type="component" value="Unassembled WGS sequence"/>
</dbReference>
<dbReference type="InterPro" id="IPR001650">
    <property type="entry name" value="Helicase_C-like"/>
</dbReference>
<reference evidence="8 9" key="1">
    <citation type="submission" date="2019-06" db="EMBL/GenBank/DDBJ databases">
        <title>A chromosomal-level reference genome of Carpinus fangiana (Coryloideae, Betulaceae).</title>
        <authorList>
            <person name="Yang X."/>
            <person name="Wang Z."/>
            <person name="Zhang L."/>
            <person name="Hao G."/>
            <person name="Liu J."/>
            <person name="Yang Y."/>
        </authorList>
    </citation>
    <scope>NUCLEOTIDE SEQUENCE [LARGE SCALE GENOMIC DNA]</scope>
    <source>
        <strain evidence="8">Cfa_2016G</strain>
        <tissue evidence="8">Leaf</tissue>
    </source>
</reference>
<gene>
    <name evidence="8" type="ORF">FH972_021550</name>
</gene>
<sequence length="1080" mass="120678">MSSNGFSAYAGAAAWDPRALLNPKIAAKKPTSNGTNGTNGVNGNHGNAIPAGPSQPSLTHRSSSNGSGNGNQTSSMLERLHNVQDRQDQPRKRLKVDSNQEDDDEVEVQKKAQHSSRGGGGDLGKYVEEKRKQGLRDNPQAAIVDLTSEKYEDDFVVTRDNSDTEVCLGRIDGARVMAHRIPVPKMLGATTTKTWQSMKTELVRRPGVNTMIIGCCDTSGKDFGSIDVRTASVLAPLMDSVRTSKVRLTARLDVRPRKPYEVPGLPVSDSYSIAINVYAPRKMVTGIGRLFSQKQVWLRDPYMVDRNIPLVNPHAPQDHTPKHLKSQGASTTSRYVGGGSSVTRTQEEIKRDVTRIFDSIKGVGEPPVMDQPGTIKTQLLPHQSQALYFMTHREMDDSDIAVEGETKDENSLWQEQIRDSGRRSWYNVITGMVAREKPEAARGGILADVMGLGKTLNVLSLTMATMNEAIEFEREDSRKAPVYDDEATTSELKYSTRATLIICPVSTVSNWEEQITRHIRRSAKLKWTIYHGTKRTNEPEELTDYDIVISTYSVCSADANASSRSRPNNPLAEINWFRIVLDEAHLIREQSTRQSKAVCELTGQRRWAVTGTPVQNKLDDLGALLKFLRIRPFDEPGVFARHIISPFKLSDVNVIEKLQVLVNSITLRRLKDKINLPPRHEEIAKLDMSDGERQFYEFFERDSKQKVQAMTSGRQKIAGGTYAHVLRAILRLRLLCAHGADLLSDEDYDLSKGFSSLNAIDLEDEADESSDKTSRQAFEMFRMMRDATVNICSKCNKIVTPREKSDYDLEDDEDEDTFGFLTPCNQLVCPSCMSDFRKELRANAGADGFGFCPICETYIKVETSFELKEGDMEQDEQALRDIRANPRLAKHHGRYGGPHTKTKTLLESLQKDAAWSAAHPEDRPIKSVVFSGWTSHLDLIQIALTDAKMEYCRLDGSMARTARSQALETFATSPTVCVFLISLGAGGLGLNLTTASRVYVMEPQFNPAAEAQAIERVHRLGQTRPVVITKYIMAESFEEKMVELQKKKLALAQMTVSRERMKGSKDEIRTKLDDLKALFK</sequence>
<dbReference type="AlphaFoldDB" id="A0A5N6KPM3"/>
<evidence type="ECO:0000256" key="1">
    <source>
        <dbReference type="ARBA" id="ARBA00022741"/>
    </source>
</evidence>
<evidence type="ECO:0008006" key="10">
    <source>
        <dbReference type="Google" id="ProtNLM"/>
    </source>
</evidence>
<evidence type="ECO:0000259" key="7">
    <source>
        <dbReference type="PROSITE" id="PS51194"/>
    </source>
</evidence>
<feature type="region of interest" description="Disordered" evidence="5">
    <location>
        <begin position="312"/>
        <end position="344"/>
    </location>
</feature>
<evidence type="ECO:0000256" key="2">
    <source>
        <dbReference type="ARBA" id="ARBA00022801"/>
    </source>
</evidence>
<evidence type="ECO:0000259" key="6">
    <source>
        <dbReference type="PROSITE" id="PS51192"/>
    </source>
</evidence>
<feature type="compositionally biased region" description="Low complexity" evidence="5">
    <location>
        <begin position="62"/>
        <end position="75"/>
    </location>
</feature>
<dbReference type="EMBL" id="VIBQ01000009">
    <property type="protein sequence ID" value="KAB8337248.1"/>
    <property type="molecule type" value="Genomic_DNA"/>
</dbReference>
<dbReference type="SUPFAM" id="SSF52540">
    <property type="entry name" value="P-loop containing nucleoside triphosphate hydrolases"/>
    <property type="match status" value="2"/>
</dbReference>
<dbReference type="GO" id="GO:0005524">
    <property type="term" value="F:ATP binding"/>
    <property type="evidence" value="ECO:0007669"/>
    <property type="project" value="UniProtKB-KW"/>
</dbReference>
<keyword evidence="4" id="KW-0175">Coiled coil</keyword>
<dbReference type="SMART" id="SM00487">
    <property type="entry name" value="DEXDc"/>
    <property type="match status" value="1"/>
</dbReference>
<protein>
    <recommendedName>
        <fullName evidence="10">Helicase ATP-binding domain-containing protein</fullName>
    </recommendedName>
</protein>
<dbReference type="PROSITE" id="PS51194">
    <property type="entry name" value="HELICASE_CTER"/>
    <property type="match status" value="1"/>
</dbReference>
<dbReference type="PANTHER" id="PTHR45626">
    <property type="entry name" value="TRANSCRIPTION TERMINATION FACTOR 2-RELATED"/>
    <property type="match status" value="1"/>
</dbReference>
<dbReference type="GO" id="GO:0016787">
    <property type="term" value="F:hydrolase activity"/>
    <property type="evidence" value="ECO:0007669"/>
    <property type="project" value="UniProtKB-KW"/>
</dbReference>